<dbReference type="GO" id="GO:0016616">
    <property type="term" value="F:oxidoreductase activity, acting on the CH-OH group of donors, NAD or NADP as acceptor"/>
    <property type="evidence" value="ECO:0007669"/>
    <property type="project" value="TreeGrafter"/>
</dbReference>
<dbReference type="EMBL" id="AEJF01000054">
    <property type="protein sequence ID" value="KLU27075.1"/>
    <property type="molecule type" value="Genomic_DNA"/>
</dbReference>
<dbReference type="SUPFAM" id="SSF51735">
    <property type="entry name" value="NAD(P)-binding Rossmann-fold domains"/>
    <property type="match status" value="1"/>
</dbReference>
<evidence type="ECO:0000256" key="2">
    <source>
        <dbReference type="ARBA" id="ARBA00023002"/>
    </source>
</evidence>
<dbReference type="Gene3D" id="3.40.50.720">
    <property type="entry name" value="NAD(P)-binding Rossmann-like Domain"/>
    <property type="match status" value="1"/>
</dbReference>
<sequence length="255" mass="26202">MPVNSTTLFDITDRVAVVTGAASGIGLAVAECLAAAGARVALLDINPAVNAVAQSLPGGPDRHVGIATDITVAGASDALVRRVTETLGAIDILVNNAGVALLDDAQALSEEAWDRTMEINLKAPFLLAQAVGKQMLSRGSGRIVNLASQASVVALERHVAYCASKAAIVGMTKVLALEWAKHGITVNAVSPTVVDTELGRKAWAGEVGEAMKAKIPAGRFARPDEIAALILYLVSDAAAMINGENIVIDGGYTAQ</sequence>
<dbReference type="PRINTS" id="PR00080">
    <property type="entry name" value="SDRFAMILY"/>
</dbReference>
<keyword evidence="2" id="KW-0560">Oxidoreductase</keyword>
<dbReference type="CDD" id="cd05233">
    <property type="entry name" value="SDR_c"/>
    <property type="match status" value="1"/>
</dbReference>
<evidence type="ECO:0000313" key="3">
    <source>
        <dbReference type="EMBL" id="KLU27075.1"/>
    </source>
</evidence>
<dbReference type="InterPro" id="IPR002347">
    <property type="entry name" value="SDR_fam"/>
</dbReference>
<dbReference type="AlphaFoldDB" id="A0A0J1D2Y8"/>
<protein>
    <submittedName>
        <fullName evidence="3">Short-chain dehydrogenase</fullName>
    </submittedName>
</protein>
<organism evidence="3 4">
    <name type="scientific">Caballeronia mineralivorans PML1(12)</name>
    <dbReference type="NCBI Taxonomy" id="908627"/>
    <lineage>
        <taxon>Bacteria</taxon>
        <taxon>Pseudomonadati</taxon>
        <taxon>Pseudomonadota</taxon>
        <taxon>Betaproteobacteria</taxon>
        <taxon>Burkholderiales</taxon>
        <taxon>Burkholderiaceae</taxon>
        <taxon>Caballeronia</taxon>
    </lineage>
</organism>
<dbReference type="InterPro" id="IPR036291">
    <property type="entry name" value="NAD(P)-bd_dom_sf"/>
</dbReference>
<keyword evidence="4" id="KW-1185">Reference proteome</keyword>
<dbReference type="PANTHER" id="PTHR42760:SF115">
    <property type="entry name" value="3-OXOACYL-[ACYL-CARRIER-PROTEIN] REDUCTASE FABG"/>
    <property type="match status" value="1"/>
</dbReference>
<name>A0A0J1D2Y8_9BURK</name>
<dbReference type="OrthoDB" id="8653364at2"/>
<dbReference type="PRINTS" id="PR00081">
    <property type="entry name" value="GDHRDH"/>
</dbReference>
<dbReference type="PATRIC" id="fig|908627.4.peg.1355"/>
<dbReference type="Proteomes" id="UP000035963">
    <property type="component" value="Unassembled WGS sequence"/>
</dbReference>
<dbReference type="InterPro" id="IPR020904">
    <property type="entry name" value="Sc_DH/Rdtase_CS"/>
</dbReference>
<gene>
    <name evidence="3" type="ORF">EOS_06120</name>
</gene>
<accession>A0A0J1D2Y8</accession>
<dbReference type="PROSITE" id="PS00061">
    <property type="entry name" value="ADH_SHORT"/>
    <property type="match status" value="1"/>
</dbReference>
<dbReference type="NCBIfam" id="NF005559">
    <property type="entry name" value="PRK07231.1"/>
    <property type="match status" value="1"/>
</dbReference>
<dbReference type="PANTHER" id="PTHR42760">
    <property type="entry name" value="SHORT-CHAIN DEHYDROGENASES/REDUCTASES FAMILY MEMBER"/>
    <property type="match status" value="1"/>
</dbReference>
<dbReference type="NCBIfam" id="NF005309">
    <property type="entry name" value="PRK06841.1"/>
    <property type="match status" value="1"/>
</dbReference>
<dbReference type="FunFam" id="3.40.50.720:FF:000084">
    <property type="entry name" value="Short-chain dehydrogenase reductase"/>
    <property type="match status" value="1"/>
</dbReference>
<dbReference type="RefSeq" id="WP_047845721.1">
    <property type="nucleotide sequence ID" value="NZ_AEJF01000054.1"/>
</dbReference>
<reference evidence="3 4" key="1">
    <citation type="journal article" date="2015" name="Genome Announc.">
        <title>Draft Genome Sequence of Burkholderia sp. Strain PML1(12), an Ectomycorrhizosphere-Inhabiting Bacterium with Effective Mineral-Weathering Ability.</title>
        <authorList>
            <person name="Uroz S."/>
            <person name="Oger P."/>
        </authorList>
    </citation>
    <scope>NUCLEOTIDE SEQUENCE [LARGE SCALE GENOMIC DNA]</scope>
    <source>
        <strain evidence="4">PML1(12)</strain>
    </source>
</reference>
<proteinExistence type="inferred from homology"/>
<dbReference type="Pfam" id="PF13561">
    <property type="entry name" value="adh_short_C2"/>
    <property type="match status" value="1"/>
</dbReference>
<evidence type="ECO:0000256" key="1">
    <source>
        <dbReference type="ARBA" id="ARBA00006484"/>
    </source>
</evidence>
<evidence type="ECO:0000313" key="4">
    <source>
        <dbReference type="Proteomes" id="UP000035963"/>
    </source>
</evidence>
<comment type="similarity">
    <text evidence="1">Belongs to the short-chain dehydrogenases/reductases (SDR) family.</text>
</comment>
<comment type="caution">
    <text evidence="3">The sequence shown here is derived from an EMBL/GenBank/DDBJ whole genome shotgun (WGS) entry which is preliminary data.</text>
</comment>